<dbReference type="Proteomes" id="UP000315037">
    <property type="component" value="Unassembled WGS sequence"/>
</dbReference>
<dbReference type="GO" id="GO:0032299">
    <property type="term" value="C:ribonuclease H2 complex"/>
    <property type="evidence" value="ECO:0007669"/>
    <property type="project" value="TreeGrafter"/>
</dbReference>
<evidence type="ECO:0000256" key="7">
    <source>
        <dbReference type="ARBA" id="ARBA00019179"/>
    </source>
</evidence>
<evidence type="ECO:0000256" key="14">
    <source>
        <dbReference type="HAMAP-Rule" id="MF_00052"/>
    </source>
</evidence>
<proteinExistence type="inferred from homology"/>
<comment type="similarity">
    <text evidence="5 14 16">Belongs to the RNase HII family.</text>
</comment>
<evidence type="ECO:0000256" key="15">
    <source>
        <dbReference type="PROSITE-ProRule" id="PRU01319"/>
    </source>
</evidence>
<comment type="cofactor">
    <cofactor evidence="14 15">
        <name>Mn(2+)</name>
        <dbReference type="ChEBI" id="CHEBI:29035"/>
    </cofactor>
    <cofactor evidence="14 15">
        <name>Mg(2+)</name>
        <dbReference type="ChEBI" id="CHEBI:18420"/>
    </cofactor>
    <text evidence="14 15">Manganese or magnesium. Binds 1 divalent metal ion per monomer in the absence of substrate. May bind a second metal ion after substrate binding.</text>
</comment>
<dbReference type="GO" id="GO:0005737">
    <property type="term" value="C:cytoplasm"/>
    <property type="evidence" value="ECO:0007669"/>
    <property type="project" value="UniProtKB-SubCell"/>
</dbReference>
<evidence type="ECO:0000256" key="11">
    <source>
        <dbReference type="ARBA" id="ARBA00022759"/>
    </source>
</evidence>
<dbReference type="PROSITE" id="PS51975">
    <property type="entry name" value="RNASE_H_2"/>
    <property type="match status" value="1"/>
</dbReference>
<keyword evidence="17" id="KW-1133">Transmembrane helix</keyword>
<feature type="domain" description="RNase H type-2" evidence="18">
    <location>
        <begin position="12"/>
        <end position="209"/>
    </location>
</feature>
<evidence type="ECO:0000256" key="1">
    <source>
        <dbReference type="ARBA" id="ARBA00000077"/>
    </source>
</evidence>
<accession>A0A506URE0</accession>
<dbReference type="GO" id="GO:0003723">
    <property type="term" value="F:RNA binding"/>
    <property type="evidence" value="ECO:0007669"/>
    <property type="project" value="UniProtKB-UniRule"/>
</dbReference>
<dbReference type="PANTHER" id="PTHR10954:SF18">
    <property type="entry name" value="RIBONUCLEASE HII"/>
    <property type="match status" value="1"/>
</dbReference>
<name>A0A506URE0_9PROT</name>
<dbReference type="GO" id="GO:0004523">
    <property type="term" value="F:RNA-DNA hybrid ribonuclease activity"/>
    <property type="evidence" value="ECO:0007669"/>
    <property type="project" value="UniProtKB-UniRule"/>
</dbReference>
<evidence type="ECO:0000256" key="17">
    <source>
        <dbReference type="SAM" id="Phobius"/>
    </source>
</evidence>
<dbReference type="InterPro" id="IPR024567">
    <property type="entry name" value="RNase_HII/HIII_dom"/>
</dbReference>
<keyword evidence="10 14" id="KW-0479">Metal-binding</keyword>
<feature type="binding site" evidence="14 15">
    <location>
        <position position="19"/>
    </location>
    <ligand>
        <name>a divalent metal cation</name>
        <dbReference type="ChEBI" id="CHEBI:60240"/>
    </ligand>
</feature>
<dbReference type="InterPro" id="IPR001352">
    <property type="entry name" value="RNase_HII/HIII"/>
</dbReference>
<comment type="cofactor">
    <cofactor evidence="2">
        <name>Mg(2+)</name>
        <dbReference type="ChEBI" id="CHEBI:18420"/>
    </cofactor>
</comment>
<dbReference type="HAMAP" id="MF_00052_B">
    <property type="entry name" value="RNase_HII_B"/>
    <property type="match status" value="1"/>
</dbReference>
<dbReference type="CDD" id="cd07182">
    <property type="entry name" value="RNase_HII_bacteria_HII_like"/>
    <property type="match status" value="1"/>
</dbReference>
<dbReference type="GO" id="GO:0006298">
    <property type="term" value="P:mismatch repair"/>
    <property type="evidence" value="ECO:0007669"/>
    <property type="project" value="TreeGrafter"/>
</dbReference>
<dbReference type="RefSeq" id="WP_165600321.1">
    <property type="nucleotide sequence ID" value="NZ_SORZ01000001.1"/>
</dbReference>
<feature type="binding site" evidence="14 15">
    <location>
        <position position="118"/>
    </location>
    <ligand>
        <name>a divalent metal cation</name>
        <dbReference type="ChEBI" id="CHEBI:60240"/>
    </ligand>
</feature>
<dbReference type="PANTHER" id="PTHR10954">
    <property type="entry name" value="RIBONUCLEASE H2 SUBUNIT A"/>
    <property type="match status" value="1"/>
</dbReference>
<dbReference type="Pfam" id="PF01351">
    <property type="entry name" value="RNase_HII"/>
    <property type="match status" value="1"/>
</dbReference>
<dbReference type="InterPro" id="IPR012337">
    <property type="entry name" value="RNaseH-like_sf"/>
</dbReference>
<evidence type="ECO:0000256" key="6">
    <source>
        <dbReference type="ARBA" id="ARBA00012180"/>
    </source>
</evidence>
<evidence type="ECO:0000256" key="5">
    <source>
        <dbReference type="ARBA" id="ARBA00007383"/>
    </source>
</evidence>
<dbReference type="GO" id="GO:0043137">
    <property type="term" value="P:DNA replication, removal of RNA primer"/>
    <property type="evidence" value="ECO:0007669"/>
    <property type="project" value="TreeGrafter"/>
</dbReference>
<dbReference type="SUPFAM" id="SSF53098">
    <property type="entry name" value="Ribonuclease H-like"/>
    <property type="match status" value="1"/>
</dbReference>
<keyword evidence="13 14" id="KW-0464">Manganese</keyword>
<keyword evidence="17" id="KW-0472">Membrane</keyword>
<dbReference type="InterPro" id="IPR022898">
    <property type="entry name" value="RNase_HII"/>
</dbReference>
<dbReference type="EC" id="3.1.26.4" evidence="6 14"/>
<protein>
    <recommendedName>
        <fullName evidence="7 14">Ribonuclease HII</fullName>
        <shortName evidence="14">RNase HII</shortName>
        <ecNumber evidence="6 14">3.1.26.4</ecNumber>
    </recommendedName>
</protein>
<keyword evidence="12 14" id="KW-0378">Hydrolase</keyword>
<keyword evidence="17" id="KW-0812">Transmembrane</keyword>
<evidence type="ECO:0000256" key="9">
    <source>
        <dbReference type="ARBA" id="ARBA00022722"/>
    </source>
</evidence>
<comment type="catalytic activity">
    <reaction evidence="1 14 15 16">
        <text>Endonucleolytic cleavage to 5'-phosphomonoester.</text>
        <dbReference type="EC" id="3.1.26.4"/>
    </reaction>
</comment>
<comment type="subcellular location">
    <subcellularLocation>
        <location evidence="4 14">Cytoplasm</location>
    </subcellularLocation>
</comment>
<comment type="caution">
    <text evidence="19">The sequence shown here is derived from an EMBL/GenBank/DDBJ whole genome shotgun (WGS) entry which is preliminary data.</text>
</comment>
<sequence length="211" mass="22790">MPDYSLELKHSGYVAGIDEVGRGPLAGPVVASAVIFLSPPAATLAVMLDDSKKLTARKRQRAYEALMEEREVKFGVGAASVAEIDRLNISQACFLAMQRALAQLTGKLGRLPDLALVDGKHAPVLDCPVEMVIGGDGRSLSIAAASIIAKVLRDRLMGRLAHRHQPYGWERNAGYGTAVHLGGLRNHGFTRHHRRSFAPIRHMLSQPESAA</sequence>
<evidence type="ECO:0000313" key="20">
    <source>
        <dbReference type="Proteomes" id="UP000315037"/>
    </source>
</evidence>
<evidence type="ECO:0000313" key="19">
    <source>
        <dbReference type="EMBL" id="TPW35917.1"/>
    </source>
</evidence>
<gene>
    <name evidence="14" type="primary">rnhB</name>
    <name evidence="19" type="ORF">E3202_03085</name>
</gene>
<evidence type="ECO:0000256" key="2">
    <source>
        <dbReference type="ARBA" id="ARBA00001946"/>
    </source>
</evidence>
<dbReference type="AlphaFoldDB" id="A0A506URE0"/>
<evidence type="ECO:0000259" key="18">
    <source>
        <dbReference type="PROSITE" id="PS51975"/>
    </source>
</evidence>
<evidence type="ECO:0000256" key="3">
    <source>
        <dbReference type="ARBA" id="ARBA00004065"/>
    </source>
</evidence>
<keyword evidence="20" id="KW-1185">Reference proteome</keyword>
<reference evidence="19 20" key="1">
    <citation type="submission" date="2019-03" db="EMBL/GenBank/DDBJ databases">
        <title>The complete genome sequence of Neokomagataea sp. Jb2 NBRC113641.</title>
        <authorList>
            <person name="Chua K.-O."/>
            <person name="Chan K.-G."/>
            <person name="See-Too W.-S."/>
        </authorList>
    </citation>
    <scope>NUCLEOTIDE SEQUENCE [LARGE SCALE GENOMIC DNA]</scope>
    <source>
        <strain evidence="19 20">Jb2</strain>
    </source>
</reference>
<feature type="binding site" evidence="14 15">
    <location>
        <position position="18"/>
    </location>
    <ligand>
        <name>a divalent metal cation</name>
        <dbReference type="ChEBI" id="CHEBI:60240"/>
    </ligand>
</feature>
<evidence type="ECO:0000256" key="8">
    <source>
        <dbReference type="ARBA" id="ARBA00022490"/>
    </source>
</evidence>
<comment type="function">
    <text evidence="3 14 16">Endonuclease that specifically degrades the RNA of RNA-DNA hybrids.</text>
</comment>
<dbReference type="GO" id="GO:0030145">
    <property type="term" value="F:manganese ion binding"/>
    <property type="evidence" value="ECO:0007669"/>
    <property type="project" value="UniProtKB-UniRule"/>
</dbReference>
<feature type="transmembrane region" description="Helical" evidence="17">
    <location>
        <begin position="29"/>
        <end position="48"/>
    </location>
</feature>
<organism evidence="19 20">
    <name type="scientific">Oecophyllibacter saccharovorans</name>
    <dbReference type="NCBI Taxonomy" id="2558360"/>
    <lineage>
        <taxon>Bacteria</taxon>
        <taxon>Pseudomonadati</taxon>
        <taxon>Pseudomonadota</taxon>
        <taxon>Alphaproteobacteria</taxon>
        <taxon>Acetobacterales</taxon>
        <taxon>Acetobacteraceae</taxon>
        <taxon>Oecophyllibacter</taxon>
    </lineage>
</organism>
<keyword evidence="9 14" id="KW-0540">Nuclease</keyword>
<evidence type="ECO:0000256" key="16">
    <source>
        <dbReference type="RuleBase" id="RU003515"/>
    </source>
</evidence>
<evidence type="ECO:0000256" key="12">
    <source>
        <dbReference type="ARBA" id="ARBA00022801"/>
    </source>
</evidence>
<evidence type="ECO:0000256" key="4">
    <source>
        <dbReference type="ARBA" id="ARBA00004496"/>
    </source>
</evidence>
<keyword evidence="11 14" id="KW-0255">Endonuclease</keyword>
<dbReference type="InterPro" id="IPR036397">
    <property type="entry name" value="RNaseH_sf"/>
</dbReference>
<dbReference type="Gene3D" id="3.30.420.10">
    <property type="entry name" value="Ribonuclease H-like superfamily/Ribonuclease H"/>
    <property type="match status" value="1"/>
</dbReference>
<dbReference type="EMBL" id="SORZ01000001">
    <property type="protein sequence ID" value="TPW35917.1"/>
    <property type="molecule type" value="Genomic_DNA"/>
</dbReference>
<dbReference type="NCBIfam" id="NF000595">
    <property type="entry name" value="PRK00015.1-3"/>
    <property type="match status" value="1"/>
</dbReference>
<evidence type="ECO:0000256" key="13">
    <source>
        <dbReference type="ARBA" id="ARBA00023211"/>
    </source>
</evidence>
<keyword evidence="8 14" id="KW-0963">Cytoplasm</keyword>
<evidence type="ECO:0000256" key="10">
    <source>
        <dbReference type="ARBA" id="ARBA00022723"/>
    </source>
</evidence>